<name>A0ABT4RCR4_9ACTN</name>
<keyword evidence="2" id="KW-1185">Reference proteome</keyword>
<dbReference type="Pfam" id="PF04199">
    <property type="entry name" value="Cyclase"/>
    <property type="match status" value="1"/>
</dbReference>
<dbReference type="Gene3D" id="3.50.30.50">
    <property type="entry name" value="Putative cyclase"/>
    <property type="match status" value="1"/>
</dbReference>
<evidence type="ECO:0000313" key="1">
    <source>
        <dbReference type="EMBL" id="MDA0136324.1"/>
    </source>
</evidence>
<dbReference type="EMBL" id="JAPCID010000003">
    <property type="protein sequence ID" value="MDA0136324.1"/>
    <property type="molecule type" value="Genomic_DNA"/>
</dbReference>
<dbReference type="InterPro" id="IPR007325">
    <property type="entry name" value="KFase/CYL"/>
</dbReference>
<organism evidence="1 2">
    <name type="scientific">Solirubrobacter deserti</name>
    <dbReference type="NCBI Taxonomy" id="2282478"/>
    <lineage>
        <taxon>Bacteria</taxon>
        <taxon>Bacillati</taxon>
        <taxon>Actinomycetota</taxon>
        <taxon>Thermoleophilia</taxon>
        <taxon>Solirubrobacterales</taxon>
        <taxon>Solirubrobacteraceae</taxon>
        <taxon>Solirubrobacter</taxon>
    </lineage>
</organism>
<gene>
    <name evidence="1" type="ORF">OJ962_02360</name>
</gene>
<reference evidence="1" key="1">
    <citation type="submission" date="2022-10" db="EMBL/GenBank/DDBJ databases">
        <title>The WGS of Solirubrobacter sp. CPCC 204708.</title>
        <authorList>
            <person name="Jiang Z."/>
        </authorList>
    </citation>
    <scope>NUCLEOTIDE SEQUENCE</scope>
    <source>
        <strain evidence="1">CPCC 204708</strain>
    </source>
</reference>
<evidence type="ECO:0000313" key="2">
    <source>
        <dbReference type="Proteomes" id="UP001147700"/>
    </source>
</evidence>
<comment type="caution">
    <text evidence="1">The sequence shown here is derived from an EMBL/GenBank/DDBJ whole genome shotgun (WGS) entry which is preliminary data.</text>
</comment>
<dbReference type="RefSeq" id="WP_270006157.1">
    <property type="nucleotide sequence ID" value="NZ_JAPCID010000003.1"/>
</dbReference>
<accession>A0ABT4RCR4</accession>
<dbReference type="PANTHER" id="PTHR31118">
    <property type="entry name" value="CYCLASE-LIKE PROTEIN 2"/>
    <property type="match status" value="1"/>
</dbReference>
<dbReference type="SUPFAM" id="SSF102198">
    <property type="entry name" value="Putative cyclase"/>
    <property type="match status" value="1"/>
</dbReference>
<dbReference type="Proteomes" id="UP001147700">
    <property type="component" value="Unassembled WGS sequence"/>
</dbReference>
<dbReference type="PANTHER" id="PTHR31118:SF12">
    <property type="entry name" value="CYCLASE-LIKE PROTEIN 2"/>
    <property type="match status" value="1"/>
</dbReference>
<proteinExistence type="predicted"/>
<protein>
    <submittedName>
        <fullName evidence="1">Cyclase family protein</fullName>
    </submittedName>
</protein>
<dbReference type="InterPro" id="IPR037175">
    <property type="entry name" value="KFase_sf"/>
</dbReference>
<sequence length="319" mass="34057">MTRRSILAAGVAGGTGLALKGRGAQAQAAGTPAAVLGGALAGGAWEVIDLSVTTGEEHPVAFPDQPQFKVVPLTWFKRRTAVKPGIAAVNAYEITEHTGTQVDFPPHFIPPPGTNVPGSPGRAIGERSGDEYPLTSLMGPAVVLDVRAILAAHTAKGRSAKITPAWIERWEARFGTIARGEVPVLFSGYTDRYYRRFPGGDRFKDRLLWKPLIDKSEPGWVVLAPDAVELLWSRGVQHVATDAPSFGAAEDPQDSHVAGLKHGMTWTEQAIRLGRLPRRGAFYVCAPYKVADQQAGVVRAFAFSPRGAAATETEPPLAL</sequence>